<reference evidence="1" key="2">
    <citation type="submission" date="2018-05" db="EMBL/GenBank/DDBJ databases">
        <title>OgluRS3 (Oryza glumaepatula Reference Sequence Version 3).</title>
        <authorList>
            <person name="Zhang J."/>
            <person name="Kudrna D."/>
            <person name="Lee S."/>
            <person name="Talag J."/>
            <person name="Welchert J."/>
            <person name="Wing R.A."/>
        </authorList>
    </citation>
    <scope>NUCLEOTIDE SEQUENCE [LARGE SCALE GENOMIC DNA]</scope>
</reference>
<sequence length="97" mass="10828">MEVVTLCTESNPVAIVLQHLKCSTMLSQVVFFSGMLNYITGLFESTPSLRARQGRRRGTRSTYPSYRKIVTIGCIGGEKSNHLSQLMETREGVEITD</sequence>
<dbReference type="HOGENOM" id="CLU_2350172_0_0_1"/>
<organism evidence="1">
    <name type="scientific">Oryza glumipatula</name>
    <dbReference type="NCBI Taxonomy" id="40148"/>
    <lineage>
        <taxon>Eukaryota</taxon>
        <taxon>Viridiplantae</taxon>
        <taxon>Streptophyta</taxon>
        <taxon>Embryophyta</taxon>
        <taxon>Tracheophyta</taxon>
        <taxon>Spermatophyta</taxon>
        <taxon>Magnoliopsida</taxon>
        <taxon>Liliopsida</taxon>
        <taxon>Poales</taxon>
        <taxon>Poaceae</taxon>
        <taxon>BOP clade</taxon>
        <taxon>Oryzoideae</taxon>
        <taxon>Oryzeae</taxon>
        <taxon>Oryzinae</taxon>
        <taxon>Oryza</taxon>
    </lineage>
</organism>
<dbReference type="AlphaFoldDB" id="A0A0D9YVR2"/>
<evidence type="ECO:0000313" key="2">
    <source>
        <dbReference type="Proteomes" id="UP000026961"/>
    </source>
</evidence>
<protein>
    <submittedName>
        <fullName evidence="1">Uncharacterized protein</fullName>
    </submittedName>
</protein>
<evidence type="ECO:0000313" key="1">
    <source>
        <dbReference type="EnsemblPlants" id="OGLUM02G26600.1"/>
    </source>
</evidence>
<dbReference type="Gramene" id="OGLUM02G26600.1">
    <property type="protein sequence ID" value="OGLUM02G26600.1"/>
    <property type="gene ID" value="OGLUM02G26600"/>
</dbReference>
<keyword evidence="2" id="KW-1185">Reference proteome</keyword>
<name>A0A0D9YVR2_9ORYZ</name>
<dbReference type="Proteomes" id="UP000026961">
    <property type="component" value="Chromosome 2"/>
</dbReference>
<accession>A0A0D9YVR2</accession>
<dbReference type="EnsemblPlants" id="OGLUM02G26600.1">
    <property type="protein sequence ID" value="OGLUM02G26600.1"/>
    <property type="gene ID" value="OGLUM02G26600"/>
</dbReference>
<reference evidence="1" key="1">
    <citation type="submission" date="2015-04" db="UniProtKB">
        <authorList>
            <consortium name="EnsemblPlants"/>
        </authorList>
    </citation>
    <scope>IDENTIFICATION</scope>
</reference>
<proteinExistence type="predicted"/>